<name>A0A158QAX7_ENTVE</name>
<dbReference type="EMBL" id="UXUI01008679">
    <property type="protein sequence ID" value="VDD92113.1"/>
    <property type="molecule type" value="Genomic_DNA"/>
</dbReference>
<organism evidence="5">
    <name type="scientific">Enterobius vermicularis</name>
    <name type="common">Human pinworm</name>
    <dbReference type="NCBI Taxonomy" id="51028"/>
    <lineage>
        <taxon>Eukaryota</taxon>
        <taxon>Metazoa</taxon>
        <taxon>Ecdysozoa</taxon>
        <taxon>Nematoda</taxon>
        <taxon>Chromadorea</taxon>
        <taxon>Rhabditida</taxon>
        <taxon>Spirurina</taxon>
        <taxon>Oxyuridomorpha</taxon>
        <taxon>Oxyuroidea</taxon>
        <taxon>Oxyuridae</taxon>
        <taxon>Enterobius</taxon>
    </lineage>
</organism>
<keyword evidence="4" id="KW-1185">Reference proteome</keyword>
<dbReference type="WBParaSite" id="EVEC_0000734301-mRNA-1">
    <property type="protein sequence ID" value="EVEC_0000734301-mRNA-1"/>
    <property type="gene ID" value="EVEC_0000734301"/>
</dbReference>
<dbReference type="STRING" id="51028.A0A158QAX7"/>
<proteinExistence type="predicted"/>
<accession>A0A158QAX7</accession>
<feature type="region of interest" description="Disordered" evidence="2">
    <location>
        <begin position="31"/>
        <end position="135"/>
    </location>
</feature>
<reference evidence="3 4" key="2">
    <citation type="submission" date="2018-10" db="EMBL/GenBank/DDBJ databases">
        <authorList>
            <consortium name="Pathogen Informatics"/>
        </authorList>
    </citation>
    <scope>NUCLEOTIDE SEQUENCE [LARGE SCALE GENOMIC DNA]</scope>
</reference>
<feature type="coiled-coil region" evidence="1">
    <location>
        <begin position="455"/>
        <end position="485"/>
    </location>
</feature>
<protein>
    <submittedName>
        <fullName evidence="5">GRIP domain-containing protein</fullName>
    </submittedName>
</protein>
<dbReference type="OrthoDB" id="5857768at2759"/>
<evidence type="ECO:0000256" key="1">
    <source>
        <dbReference type="SAM" id="Coils"/>
    </source>
</evidence>
<evidence type="ECO:0000313" key="3">
    <source>
        <dbReference type="EMBL" id="VDD92113.1"/>
    </source>
</evidence>
<dbReference type="Gene3D" id="2.60.450.20">
    <property type="match status" value="1"/>
</dbReference>
<evidence type="ECO:0000313" key="5">
    <source>
        <dbReference type="WBParaSite" id="EVEC_0000734301-mRNA-1"/>
    </source>
</evidence>
<dbReference type="InterPro" id="IPR047002">
    <property type="entry name" value="Tcp10_C_sf"/>
</dbReference>
<dbReference type="Proteomes" id="UP000274131">
    <property type="component" value="Unassembled WGS sequence"/>
</dbReference>
<evidence type="ECO:0000313" key="4">
    <source>
        <dbReference type="Proteomes" id="UP000274131"/>
    </source>
</evidence>
<reference evidence="5" key="1">
    <citation type="submission" date="2016-04" db="UniProtKB">
        <authorList>
            <consortium name="WormBaseParasite"/>
        </authorList>
    </citation>
    <scope>IDENTIFICATION</scope>
</reference>
<gene>
    <name evidence="3" type="ORF">EVEC_LOCUS6864</name>
</gene>
<keyword evidence="1" id="KW-0175">Coiled coil</keyword>
<evidence type="ECO:0000256" key="2">
    <source>
        <dbReference type="SAM" id="MobiDB-lite"/>
    </source>
</evidence>
<feature type="region of interest" description="Disordered" evidence="2">
    <location>
        <begin position="267"/>
        <end position="298"/>
    </location>
</feature>
<dbReference type="AlphaFoldDB" id="A0A158QAX7"/>
<feature type="coiled-coil region" evidence="1">
    <location>
        <begin position="527"/>
        <end position="582"/>
    </location>
</feature>
<sequence>MEASTSKPFLRKGGGVSGRYMKLIDYPVMRKGTKKAGLSSERRDGYCERFPFGDLSDKEESYSSGYEMRTDSTSPSKQDTDGRPVTAGTADSGCPEDEEVVLSPDATSRRSSRQTVTYDVSGVTTQETSGSPAESSCHLIVSVVSDVSHSASQHADASAVDSTAEFERVEAEINASEKSSSCQQSTTDESLKVFREKAACLVKIAAVDKELESEYSSLTLGSFSGQVSGRPKDTNLIDLSEDSLDESKRNDYRSRLRRLLDRDDDQDLPLVQAAPAGLQKDTNAKTNGSDKSRSESEVGFLQFAPSVSSERSSSNRHLRHAYSSSVLEKTSVESPGALLARKFLNDENLFSKPTFFLPNFLGSETPVLPRLHSSPPDKKCLKNLYTCLQDAYEENLRRTTELESSYSKLLKKHSDALEEINILVAKVNEMTEAETNRSEECNVLRKSDQLKNIEINRLKREISALRKQQKNNEEGESDMIKLLKEQIFLVPEISYSEVKVRNDVDFYFRNCFSVTVSRMAGSQSLSVDDLRRQTHMLQSQISDLRRQKKKADDEIKIRVKDVEELRGEKERLTQRLKMFTDEEAQIRGKNAEIMFCNAAWKRAVTRPPITAATKNLGLIGPKRAVLRNNRMEDAINDATVDQGPPSEPGNQGLLGSEGGQKTVHWNEPLATTANITGHDLSAESILRSGFRETSDDMRAAQTEENEVGKATLYRNSAGDFVVHTLTACGCSLYEYSNKDVRWVHSSGRYQIYYYGRSGATTIEVADGVALIRCFLNGQLEIYRKNGDISLVTPSKKRIETFRTGGASGSRSGEFRTEIYEGNRMRVIYDDGQETQEVSELASCFRDDGSYVQYVPNEESLEFRADNYVVRRCDDGNVKVRLSDLNLSISVLTIDVGTVKHLTTSPGCTRKYCVEWGRVARQRSRRFCSVARQYDFVDI</sequence>
<feature type="compositionally biased region" description="Polar residues" evidence="2">
    <location>
        <begin position="113"/>
        <end position="134"/>
    </location>
</feature>